<accession>A0ABS3HRD8</accession>
<dbReference type="Pfam" id="PF00874">
    <property type="entry name" value="PRD"/>
    <property type="match status" value="2"/>
</dbReference>
<dbReference type="InterPro" id="IPR011608">
    <property type="entry name" value="PRD"/>
</dbReference>
<feature type="domain" description="PRD" evidence="2">
    <location>
        <begin position="65"/>
        <end position="169"/>
    </location>
</feature>
<reference evidence="3 4" key="1">
    <citation type="submission" date="2021-03" db="EMBL/GenBank/DDBJ databases">
        <title>Enterococcal diversity collection.</title>
        <authorList>
            <person name="Gilmore M.S."/>
            <person name="Schwartzman J."/>
            <person name="Van Tyne D."/>
            <person name="Martin M."/>
            <person name="Earl A.M."/>
            <person name="Manson A.L."/>
            <person name="Straub T."/>
            <person name="Salamzade R."/>
            <person name="Saavedra J."/>
            <person name="Lebreton F."/>
            <person name="Prichula J."/>
            <person name="Schaufler K."/>
            <person name="Gaca A."/>
            <person name="Sgardioli B."/>
            <person name="Wagenaar J."/>
            <person name="Strong T."/>
        </authorList>
    </citation>
    <scope>NUCLEOTIDE SEQUENCE [LARGE SCALE GENOMIC DNA]</scope>
    <source>
        <strain evidence="3 4">DIV0080</strain>
    </source>
</reference>
<dbReference type="RefSeq" id="WP_206964500.1">
    <property type="nucleotide sequence ID" value="NZ_JAFLVX010000005.1"/>
</dbReference>
<protein>
    <submittedName>
        <fullName evidence="3">PRD domain-containing protein</fullName>
    </submittedName>
</protein>
<dbReference type="Proteomes" id="UP000664857">
    <property type="component" value="Unassembled WGS sequence"/>
</dbReference>
<dbReference type="InterPro" id="IPR050661">
    <property type="entry name" value="BglG_antiterminators"/>
</dbReference>
<dbReference type="PANTHER" id="PTHR30185:SF15">
    <property type="entry name" value="CRYPTIC BETA-GLUCOSIDE BGL OPERON ANTITERMINATOR"/>
    <property type="match status" value="1"/>
</dbReference>
<evidence type="ECO:0000259" key="2">
    <source>
        <dbReference type="PROSITE" id="PS51372"/>
    </source>
</evidence>
<keyword evidence="1" id="KW-0677">Repeat</keyword>
<evidence type="ECO:0000313" key="4">
    <source>
        <dbReference type="Proteomes" id="UP000664857"/>
    </source>
</evidence>
<dbReference type="InterPro" id="IPR036634">
    <property type="entry name" value="PRD_sf"/>
</dbReference>
<name>A0ABS3HRD8_9ENTE</name>
<dbReference type="InterPro" id="IPR004341">
    <property type="entry name" value="CAT_RNA-bd_dom"/>
</dbReference>
<sequence>MRITKKLNNNTVVTVDDKGNEVIFTGLGIAWDRKVGDEVDESKVEKKFVIENDEIRGKLQKILVEVPLEVVDLVDSIVNLLKGSYGLEVSDGLYVTLSDHLTMLLKREEINLQLDNPMLFEIKTFYQKEFDIAMEMLELINTTLKTNFDENEAGFITWHIITSTTNVDLYHVHQSTRLMQAILNIIKYQFKLTYDEDSIYYQRFLTHLKFFTIRVMNQSSSEEKFNDLIDVIKEKYQEAYECVEKISEMIEKEYDYSPNQDENIYLTIHIQRIIEKEN</sequence>
<dbReference type="SMART" id="SM01061">
    <property type="entry name" value="CAT_RBD"/>
    <property type="match status" value="1"/>
</dbReference>
<organism evidence="3 4">
    <name type="scientific">Candidatus Vagococcus giribetii</name>
    <dbReference type="NCBI Taxonomy" id="2230876"/>
    <lineage>
        <taxon>Bacteria</taxon>
        <taxon>Bacillati</taxon>
        <taxon>Bacillota</taxon>
        <taxon>Bacilli</taxon>
        <taxon>Lactobacillales</taxon>
        <taxon>Enterococcaceae</taxon>
        <taxon>Vagococcus</taxon>
    </lineage>
</organism>
<dbReference type="PANTHER" id="PTHR30185">
    <property type="entry name" value="CRYPTIC BETA-GLUCOSIDE BGL OPERON ANTITERMINATOR"/>
    <property type="match status" value="1"/>
</dbReference>
<evidence type="ECO:0000256" key="1">
    <source>
        <dbReference type="ARBA" id="ARBA00022737"/>
    </source>
</evidence>
<dbReference type="Gene3D" id="1.10.1790.10">
    <property type="entry name" value="PRD domain"/>
    <property type="match status" value="2"/>
</dbReference>
<dbReference type="SUPFAM" id="SSF50151">
    <property type="entry name" value="SacY-like RNA-binding domain"/>
    <property type="match status" value="1"/>
</dbReference>
<dbReference type="Pfam" id="PF03123">
    <property type="entry name" value="CAT_RBD"/>
    <property type="match status" value="1"/>
</dbReference>
<dbReference type="PROSITE" id="PS51372">
    <property type="entry name" value="PRD_2"/>
    <property type="match status" value="2"/>
</dbReference>
<dbReference type="SUPFAM" id="SSF63520">
    <property type="entry name" value="PTS-regulatory domain, PRD"/>
    <property type="match status" value="2"/>
</dbReference>
<keyword evidence="4" id="KW-1185">Reference proteome</keyword>
<dbReference type="InterPro" id="IPR036650">
    <property type="entry name" value="CAT_RNA-bd_dom_sf"/>
</dbReference>
<feature type="domain" description="PRD" evidence="2">
    <location>
        <begin position="170"/>
        <end position="278"/>
    </location>
</feature>
<dbReference type="NCBIfam" id="NF046042">
    <property type="entry name" value="LicT"/>
    <property type="match status" value="1"/>
</dbReference>
<evidence type="ECO:0000313" key="3">
    <source>
        <dbReference type="EMBL" id="MBO0475743.1"/>
    </source>
</evidence>
<comment type="caution">
    <text evidence="3">The sequence shown here is derived from an EMBL/GenBank/DDBJ whole genome shotgun (WGS) entry which is preliminary data.</text>
</comment>
<gene>
    <name evidence="3" type="ORF">DOK76_01595</name>
</gene>
<proteinExistence type="predicted"/>
<dbReference type="Gene3D" id="2.30.24.10">
    <property type="entry name" value="CAT RNA-binding domain"/>
    <property type="match status" value="1"/>
</dbReference>
<dbReference type="EMBL" id="JAFLVX010000005">
    <property type="protein sequence ID" value="MBO0475743.1"/>
    <property type="molecule type" value="Genomic_DNA"/>
</dbReference>